<gene>
    <name evidence="1" type="ORF">ID47_05590</name>
</gene>
<reference evidence="1 2" key="1">
    <citation type="submission" date="2014-07" db="EMBL/GenBank/DDBJ databases">
        <title>Comparative genomic insights into amoeba endosymbionts belonging to the families of Holosporaceae and Candidatus Midichloriaceae within Rickettsiales.</title>
        <authorList>
            <person name="Wang Z."/>
            <person name="Wu M."/>
        </authorList>
    </citation>
    <scope>NUCLEOTIDE SEQUENCE [LARGE SCALE GENOMIC DNA]</scope>
    <source>
        <strain evidence="1">PRA3</strain>
    </source>
</reference>
<dbReference type="KEGG" id="paca:ID47_05590"/>
<dbReference type="EMBL" id="CP008941">
    <property type="protein sequence ID" value="AIK96319.1"/>
    <property type="molecule type" value="Genomic_DNA"/>
</dbReference>
<dbReference type="HOGENOM" id="CLU_1515223_0_0_5"/>
<evidence type="ECO:0000313" key="1">
    <source>
        <dbReference type="EMBL" id="AIK96319.1"/>
    </source>
</evidence>
<keyword evidence="2" id="KW-1185">Reference proteome</keyword>
<name>A0A077AW91_9PROT</name>
<organism evidence="1 2">
    <name type="scientific">Candidatus Odyssella acanthamoebae</name>
    <dbReference type="NCBI Taxonomy" id="91604"/>
    <lineage>
        <taxon>Bacteria</taxon>
        <taxon>Pseudomonadati</taxon>
        <taxon>Pseudomonadota</taxon>
        <taxon>Alphaproteobacteria</taxon>
        <taxon>Holosporales</taxon>
        <taxon>Candidatus Paracaedibacteraceae</taxon>
        <taxon>Candidatus Odyssella</taxon>
    </lineage>
</organism>
<dbReference type="Proteomes" id="UP000028926">
    <property type="component" value="Chromosome"/>
</dbReference>
<sequence length="177" mass="20073">MSMDLPVIEDFSGNPCSLDAWGISDKSDDGCEEKGLSEDWMTTGYTSGQKSLVDLSLESNKSDDDHKESKIAEALIQMSHLKGDESPLNSSLESCNSQDEWDEEVLFEGKSHQNSCLIEENSIISPQVDNNNKWYFELITTKLNYSYGDKINFDHLKNHYSSGDLLSERDDTEYFFI</sequence>
<proteinExistence type="predicted"/>
<protein>
    <submittedName>
        <fullName evidence="1">Uncharacterized protein</fullName>
    </submittedName>
</protein>
<evidence type="ECO:0000313" key="2">
    <source>
        <dbReference type="Proteomes" id="UP000028926"/>
    </source>
</evidence>
<dbReference type="AlphaFoldDB" id="A0A077AW91"/>
<accession>A0A077AW91</accession>